<dbReference type="SUPFAM" id="SSF47240">
    <property type="entry name" value="Ferritin-like"/>
    <property type="match status" value="1"/>
</dbReference>
<feature type="domain" description="DUF2383" evidence="1">
    <location>
        <begin position="8"/>
        <end position="117"/>
    </location>
</feature>
<dbReference type="Gene3D" id="1.20.1260.10">
    <property type="match status" value="1"/>
</dbReference>
<evidence type="ECO:0000259" key="1">
    <source>
        <dbReference type="Pfam" id="PF09537"/>
    </source>
</evidence>
<dbReference type="NCBIfam" id="TIGR02284">
    <property type="entry name" value="PA2169 family four-helix-bundle protein"/>
    <property type="match status" value="1"/>
</dbReference>
<dbReference type="InterPro" id="IPR012347">
    <property type="entry name" value="Ferritin-like"/>
</dbReference>
<sequence>MQGDREHAVKVLNSLIETTLDSANGYKEAAENAQSAQYRTLFEERSRRRMDLTRQLQDEVRSFGGEPETDQSMMGKAHNKFVDLKNALTGGSNDKAVINEVERGEDMIKAKYEKAVNDTDLPVDVRQRLTEVYQSIRADHDEISRIKHQLH</sequence>
<protein>
    <submittedName>
        <fullName evidence="2">PA2169 family four-helix-bundle protein</fullName>
    </submittedName>
</protein>
<evidence type="ECO:0000313" key="3">
    <source>
        <dbReference type="Proteomes" id="UP001597237"/>
    </source>
</evidence>
<dbReference type="InterPro" id="IPR011971">
    <property type="entry name" value="CHP02284"/>
</dbReference>
<evidence type="ECO:0000313" key="2">
    <source>
        <dbReference type="EMBL" id="MFD1782615.1"/>
    </source>
</evidence>
<keyword evidence="3" id="KW-1185">Reference proteome</keyword>
<dbReference type="EMBL" id="JBHUEY010000001">
    <property type="protein sequence ID" value="MFD1782615.1"/>
    <property type="molecule type" value="Genomic_DNA"/>
</dbReference>
<reference evidence="3" key="1">
    <citation type="journal article" date="2019" name="Int. J. Syst. Evol. Microbiol.">
        <title>The Global Catalogue of Microorganisms (GCM) 10K type strain sequencing project: providing services to taxonomists for standard genome sequencing and annotation.</title>
        <authorList>
            <consortium name="The Broad Institute Genomics Platform"/>
            <consortium name="The Broad Institute Genome Sequencing Center for Infectious Disease"/>
            <person name="Wu L."/>
            <person name="Ma J."/>
        </authorList>
    </citation>
    <scope>NUCLEOTIDE SEQUENCE [LARGE SCALE GENOMIC DNA]</scope>
    <source>
        <strain evidence="3">DFY28</strain>
    </source>
</reference>
<name>A0ABW4N1R8_9CAUL</name>
<dbReference type="PIRSF" id="PIRSF029477">
    <property type="entry name" value="UCP029477"/>
    <property type="match status" value="1"/>
</dbReference>
<dbReference type="RefSeq" id="WP_377282289.1">
    <property type="nucleotide sequence ID" value="NZ_JBHRSI010000006.1"/>
</dbReference>
<dbReference type="Pfam" id="PF09537">
    <property type="entry name" value="DUF2383"/>
    <property type="match status" value="1"/>
</dbReference>
<dbReference type="Proteomes" id="UP001597237">
    <property type="component" value="Unassembled WGS sequence"/>
</dbReference>
<comment type="caution">
    <text evidence="2">The sequence shown here is derived from an EMBL/GenBank/DDBJ whole genome shotgun (WGS) entry which is preliminary data.</text>
</comment>
<dbReference type="InterPro" id="IPR019052">
    <property type="entry name" value="DUF2383"/>
</dbReference>
<accession>A0ABW4N1R8</accession>
<organism evidence="2 3">
    <name type="scientific">Phenylobacterium terrae</name>
    <dbReference type="NCBI Taxonomy" id="2665495"/>
    <lineage>
        <taxon>Bacteria</taxon>
        <taxon>Pseudomonadati</taxon>
        <taxon>Pseudomonadota</taxon>
        <taxon>Alphaproteobacteria</taxon>
        <taxon>Caulobacterales</taxon>
        <taxon>Caulobacteraceae</taxon>
        <taxon>Phenylobacterium</taxon>
    </lineage>
</organism>
<dbReference type="InterPro" id="IPR016920">
    <property type="entry name" value="UCP029477"/>
</dbReference>
<dbReference type="InterPro" id="IPR009078">
    <property type="entry name" value="Ferritin-like_SF"/>
</dbReference>
<proteinExistence type="predicted"/>
<gene>
    <name evidence="2" type="ORF">ACFSC0_04350</name>
</gene>